<organism evidence="3 4">
    <name type="scientific">Leishmania tarentolae</name>
    <name type="common">Sauroleishmania tarentolae</name>
    <dbReference type="NCBI Taxonomy" id="5689"/>
    <lineage>
        <taxon>Eukaryota</taxon>
        <taxon>Discoba</taxon>
        <taxon>Euglenozoa</taxon>
        <taxon>Kinetoplastea</taxon>
        <taxon>Metakinetoplastina</taxon>
        <taxon>Trypanosomatida</taxon>
        <taxon>Trypanosomatidae</taxon>
        <taxon>Leishmaniinae</taxon>
        <taxon>Leishmania</taxon>
        <taxon>lizard Leishmania</taxon>
    </lineage>
</organism>
<dbReference type="GO" id="GO:0005794">
    <property type="term" value="C:Golgi apparatus"/>
    <property type="evidence" value="ECO:0007669"/>
    <property type="project" value="TreeGrafter"/>
</dbReference>
<dbReference type="VEuPathDB" id="TriTrypDB:LtaPh_2002100"/>
<dbReference type="PANTHER" id="PTHR46376">
    <property type="entry name" value="LEUCINE-ZIPPER-LIKE TRANSCRIPTIONAL REGULATOR 1"/>
    <property type="match status" value="1"/>
</dbReference>
<evidence type="ECO:0000256" key="1">
    <source>
        <dbReference type="ARBA" id="ARBA00022441"/>
    </source>
</evidence>
<accession>A0A640KKW7</accession>
<dbReference type="InterPro" id="IPR015915">
    <property type="entry name" value="Kelch-typ_b-propeller"/>
</dbReference>
<gene>
    <name evidence="3" type="ORF">LtaPh_2002100</name>
</gene>
<evidence type="ECO:0000313" key="4">
    <source>
        <dbReference type="Proteomes" id="UP000419144"/>
    </source>
</evidence>
<protein>
    <recommendedName>
        <fullName evidence="5">Kelch domain-containing protein</fullName>
    </recommendedName>
</protein>
<dbReference type="PANTHER" id="PTHR46376:SF1">
    <property type="entry name" value="LEUCINE-ZIPPER-LIKE TRANSCRIPTIONAL REGULATOR 1"/>
    <property type="match status" value="1"/>
</dbReference>
<keyword evidence="4" id="KW-1185">Reference proteome</keyword>
<dbReference type="Gene3D" id="2.120.10.80">
    <property type="entry name" value="Kelch-type beta propeller"/>
    <property type="match status" value="2"/>
</dbReference>
<keyword evidence="2" id="KW-0677">Repeat</keyword>
<dbReference type="SUPFAM" id="SSF50965">
    <property type="entry name" value="Galactose oxidase, central domain"/>
    <property type="match status" value="1"/>
</dbReference>
<dbReference type="Proteomes" id="UP000419144">
    <property type="component" value="Unassembled WGS sequence"/>
</dbReference>
<comment type="caution">
    <text evidence="3">The sequence shown here is derived from an EMBL/GenBank/DDBJ whole genome shotgun (WGS) entry which is preliminary data.</text>
</comment>
<name>A0A640KKW7_LEITA</name>
<dbReference type="InterPro" id="IPR011043">
    <property type="entry name" value="Gal_Oxase/kelch_b-propeller"/>
</dbReference>
<dbReference type="FunFam" id="2.120.10.80:FF:000160">
    <property type="entry name" value="Kelch domain-containing protein"/>
    <property type="match status" value="1"/>
</dbReference>
<dbReference type="OrthoDB" id="432528at2759"/>
<dbReference type="InterPro" id="IPR051568">
    <property type="entry name" value="LZTR1/Attractin"/>
</dbReference>
<dbReference type="AlphaFoldDB" id="A0A640KKW7"/>
<reference evidence="3" key="1">
    <citation type="submission" date="2019-11" db="EMBL/GenBank/DDBJ databases">
        <title>Leishmania tarentolae CDS.</title>
        <authorList>
            <person name="Goto Y."/>
            <person name="Yamagishi J."/>
        </authorList>
    </citation>
    <scope>NUCLEOTIDE SEQUENCE [LARGE SCALE GENOMIC DNA]</scope>
    <source>
        <strain evidence="3">Parrot Tar II</strain>
    </source>
</reference>
<evidence type="ECO:0000313" key="3">
    <source>
        <dbReference type="EMBL" id="GET88079.1"/>
    </source>
</evidence>
<dbReference type="Pfam" id="PF24681">
    <property type="entry name" value="Kelch_KLHDC2_KLHL20_DRC7"/>
    <property type="match status" value="2"/>
</dbReference>
<sequence length="417" mass="46285">MPPPRDVRDGERQVAFPFRWLRGGCASRPTITPAIPPPPGCCHSLVSYKDRYLILFGGGSLANFTNDVHVYDMDSRRWSRKTPENSDMVPPRLAHSSVIHGDKMIVYGGQDLCSPVVYDDVLELDLASWRWSVLQHAQGSPEGPGARRLHNAHVVGSRMYVLMGTPTAPREAPLWYLDLHTNAWHHLQPTVSQDGGTTAEPATILSLCGCSSAVSEDCIYLFGGHRAEDIERSPFPQREYMNSLFEYNTTLNTWRLVRLHPLAPRPAARYAAALVVHYSHVYLFGGDANQPDMSLYFSDLWRICAQDEPATWNKVNVAGAVCPSARSGCAYTCARSSLFIVGGELPAGDLTIPWLYAGDLFQLPLGYSDRLTLRATAARWLGTAAGQFTETLSLRFLPEKIPLPLGARYALEEYYEG</sequence>
<evidence type="ECO:0008006" key="5">
    <source>
        <dbReference type="Google" id="ProtNLM"/>
    </source>
</evidence>
<keyword evidence="1" id="KW-0880">Kelch repeat</keyword>
<evidence type="ECO:0000256" key="2">
    <source>
        <dbReference type="ARBA" id="ARBA00022737"/>
    </source>
</evidence>
<proteinExistence type="predicted"/>
<dbReference type="EMBL" id="BLBS01000025">
    <property type="protein sequence ID" value="GET88079.1"/>
    <property type="molecule type" value="Genomic_DNA"/>
</dbReference>